<organism evidence="1 2">
    <name type="scientific">Portunus trituberculatus</name>
    <name type="common">Swimming crab</name>
    <name type="synonym">Neptunus trituberculatus</name>
    <dbReference type="NCBI Taxonomy" id="210409"/>
    <lineage>
        <taxon>Eukaryota</taxon>
        <taxon>Metazoa</taxon>
        <taxon>Ecdysozoa</taxon>
        <taxon>Arthropoda</taxon>
        <taxon>Crustacea</taxon>
        <taxon>Multicrustacea</taxon>
        <taxon>Malacostraca</taxon>
        <taxon>Eumalacostraca</taxon>
        <taxon>Eucarida</taxon>
        <taxon>Decapoda</taxon>
        <taxon>Pleocyemata</taxon>
        <taxon>Brachyura</taxon>
        <taxon>Eubrachyura</taxon>
        <taxon>Portunoidea</taxon>
        <taxon>Portunidae</taxon>
        <taxon>Portuninae</taxon>
        <taxon>Portunus</taxon>
    </lineage>
</organism>
<sequence>MAPSGGIDLYLSGVVVWGVMETAWSVVWWWLLPVVVVKLHMLSSSGFLLPPKRPRSLCSIAGGSTSSLRLQT</sequence>
<keyword evidence="2" id="KW-1185">Reference proteome</keyword>
<gene>
    <name evidence="1" type="ORF">E2C01_004980</name>
</gene>
<reference evidence="1 2" key="1">
    <citation type="submission" date="2019-05" db="EMBL/GenBank/DDBJ databases">
        <title>Another draft genome of Portunus trituberculatus and its Hox gene families provides insights of decapod evolution.</title>
        <authorList>
            <person name="Jeong J.-H."/>
            <person name="Song I."/>
            <person name="Kim S."/>
            <person name="Choi T."/>
            <person name="Kim D."/>
            <person name="Ryu S."/>
            <person name="Kim W."/>
        </authorList>
    </citation>
    <scope>NUCLEOTIDE SEQUENCE [LARGE SCALE GENOMIC DNA]</scope>
    <source>
        <tissue evidence="1">Muscle</tissue>
    </source>
</reference>
<accession>A0A5B7CVD9</accession>
<evidence type="ECO:0000313" key="2">
    <source>
        <dbReference type="Proteomes" id="UP000324222"/>
    </source>
</evidence>
<dbReference type="EMBL" id="VSRR010000209">
    <property type="protein sequence ID" value="MPC12296.1"/>
    <property type="molecule type" value="Genomic_DNA"/>
</dbReference>
<comment type="caution">
    <text evidence="1">The sequence shown here is derived from an EMBL/GenBank/DDBJ whole genome shotgun (WGS) entry which is preliminary data.</text>
</comment>
<dbReference type="Proteomes" id="UP000324222">
    <property type="component" value="Unassembled WGS sequence"/>
</dbReference>
<proteinExistence type="predicted"/>
<name>A0A5B7CVD9_PORTR</name>
<protein>
    <submittedName>
        <fullName evidence="1">Uncharacterized protein</fullName>
    </submittedName>
</protein>
<evidence type="ECO:0000313" key="1">
    <source>
        <dbReference type="EMBL" id="MPC12296.1"/>
    </source>
</evidence>
<dbReference type="AlphaFoldDB" id="A0A5B7CVD9"/>